<evidence type="ECO:0000256" key="1">
    <source>
        <dbReference type="SAM" id="Phobius"/>
    </source>
</evidence>
<proteinExistence type="predicted"/>
<feature type="transmembrane region" description="Helical" evidence="1">
    <location>
        <begin position="129"/>
        <end position="162"/>
    </location>
</feature>
<sequence>MNPRKLCVILMLAGMALLLLSLVWFFVAYASTLDTMSRYGDRDVTLQLMACIYSTPPICQGAASLGDGPSYSPMLFWLGLLLFIAGVIVFFALNKQINQTSFDPKTGQNITSDKLLGFIAREKYTYYTYILFLVGAGGGLLLPPLAIAALLGFVLAVLGYFLYPQQLTSLDKNHLAALSVVYLASTLLLLLTIGSALFILIALAQLILYYIGFNSYRLGHIINANNIKDEAILAFKPIRERFSSREKG</sequence>
<dbReference type="AlphaFoldDB" id="A0A2T4CZ91"/>
<keyword evidence="1" id="KW-0812">Transmembrane</keyword>
<keyword evidence="1" id="KW-0472">Membrane</keyword>
<feature type="transmembrane region" description="Helical" evidence="1">
    <location>
        <begin position="182"/>
        <end position="211"/>
    </location>
</feature>
<feature type="transmembrane region" description="Helical" evidence="1">
    <location>
        <begin position="74"/>
        <end position="93"/>
    </location>
</feature>
<reference evidence="2" key="1">
    <citation type="submission" date="2018-03" db="EMBL/GenBank/DDBJ databases">
        <title>Cross-interface Injection: A General Nanoliter Liquid Handling Method Applied to Single Cells Genome Amplification Automated Nanoliter Liquid Handling Applied to Single Cell Multiple Displacement Amplification.</title>
        <authorList>
            <person name="Yun J."/>
            <person name="Xu P."/>
            <person name="Xu J."/>
            <person name="Dai X."/>
            <person name="Wang Y."/>
            <person name="Zheng X."/>
            <person name="Cao C."/>
            <person name="Yi Q."/>
            <person name="Zhu Y."/>
            <person name="Wang L."/>
            <person name="Dong Z."/>
            <person name="Huang Y."/>
            <person name="Huang L."/>
            <person name="Du W."/>
        </authorList>
    </citation>
    <scope>NUCLEOTIDE SEQUENCE [LARGE SCALE GENOMIC DNA]</scope>
    <source>
        <strain evidence="2">Z-D3-2</strain>
    </source>
</reference>
<protein>
    <submittedName>
        <fullName evidence="2">Uncharacterized protein</fullName>
    </submittedName>
</protein>
<keyword evidence="1" id="KW-1133">Transmembrane helix</keyword>
<evidence type="ECO:0000313" key="2">
    <source>
        <dbReference type="EMBL" id="PTB86896.1"/>
    </source>
</evidence>
<accession>A0A2T4CZ91</accession>
<gene>
    <name evidence="2" type="ORF">C9940_00290</name>
</gene>
<name>A0A2T4CZ91_9GAMM</name>
<dbReference type="EMBL" id="PYVN01000002">
    <property type="protein sequence ID" value="PTB86896.1"/>
    <property type="molecule type" value="Genomic_DNA"/>
</dbReference>
<organism evidence="2">
    <name type="scientific">Pseudidiomarina aestuarii</name>
    <dbReference type="NCBI Taxonomy" id="624146"/>
    <lineage>
        <taxon>Bacteria</taxon>
        <taxon>Pseudomonadati</taxon>
        <taxon>Pseudomonadota</taxon>
        <taxon>Gammaproteobacteria</taxon>
        <taxon>Alteromonadales</taxon>
        <taxon>Idiomarinaceae</taxon>
        <taxon>Pseudidiomarina</taxon>
    </lineage>
</organism>
<comment type="caution">
    <text evidence="2">The sequence shown here is derived from an EMBL/GenBank/DDBJ whole genome shotgun (WGS) entry which is preliminary data.</text>
</comment>